<keyword evidence="3" id="KW-1185">Reference proteome</keyword>
<proteinExistence type="predicted"/>
<accession>A0A8T3CGY5</accession>
<dbReference type="Proteomes" id="UP000829720">
    <property type="component" value="Unassembled WGS sequence"/>
</dbReference>
<dbReference type="AlphaFoldDB" id="A0A8T3CGY5"/>
<comment type="caution">
    <text evidence="2">The sequence shown here is derived from an EMBL/GenBank/DDBJ whole genome shotgun (WGS) entry which is preliminary data.</text>
</comment>
<feature type="region of interest" description="Disordered" evidence="1">
    <location>
        <begin position="41"/>
        <end position="102"/>
    </location>
</feature>
<protein>
    <submittedName>
        <fullName evidence="2">Uncharacterized protein</fullName>
    </submittedName>
</protein>
<evidence type="ECO:0000313" key="2">
    <source>
        <dbReference type="EMBL" id="KAI1881945.1"/>
    </source>
</evidence>
<name>A0A8T3CGY5_9TELE</name>
<dbReference type="EMBL" id="JAERUA010000025">
    <property type="protein sequence ID" value="KAI1881945.1"/>
    <property type="molecule type" value="Genomic_DNA"/>
</dbReference>
<gene>
    <name evidence="2" type="ORF">AGOR_G00245260</name>
</gene>
<evidence type="ECO:0000313" key="3">
    <source>
        <dbReference type="Proteomes" id="UP000829720"/>
    </source>
</evidence>
<feature type="region of interest" description="Disordered" evidence="1">
    <location>
        <begin position="1"/>
        <end position="26"/>
    </location>
</feature>
<sequence>MLTGTIKTQHANYRWPSNRNTEEGEPREASAILGMRMRMMKRKAQTSRPVSCPGRRPRNSGNTHASLLAGMNWRQRRDTETPVHPSRSCRLGSALKSSKQGSEEMWVTLMECRLRSRRDGPITIGCSRRGRLPAIVPPAPPSGS</sequence>
<organism evidence="2 3">
    <name type="scientific">Albula goreensis</name>
    <dbReference type="NCBI Taxonomy" id="1534307"/>
    <lineage>
        <taxon>Eukaryota</taxon>
        <taxon>Metazoa</taxon>
        <taxon>Chordata</taxon>
        <taxon>Craniata</taxon>
        <taxon>Vertebrata</taxon>
        <taxon>Euteleostomi</taxon>
        <taxon>Actinopterygii</taxon>
        <taxon>Neopterygii</taxon>
        <taxon>Teleostei</taxon>
        <taxon>Albuliformes</taxon>
        <taxon>Albulidae</taxon>
        <taxon>Albula</taxon>
    </lineage>
</organism>
<feature type="compositionally biased region" description="Polar residues" evidence="1">
    <location>
        <begin position="1"/>
        <end position="19"/>
    </location>
</feature>
<evidence type="ECO:0000256" key="1">
    <source>
        <dbReference type="SAM" id="MobiDB-lite"/>
    </source>
</evidence>
<reference evidence="2" key="1">
    <citation type="submission" date="2021-01" db="EMBL/GenBank/DDBJ databases">
        <authorList>
            <person name="Zahm M."/>
            <person name="Roques C."/>
            <person name="Cabau C."/>
            <person name="Klopp C."/>
            <person name="Donnadieu C."/>
            <person name="Jouanno E."/>
            <person name="Lampietro C."/>
            <person name="Louis A."/>
            <person name="Herpin A."/>
            <person name="Echchiki A."/>
            <person name="Berthelot C."/>
            <person name="Parey E."/>
            <person name="Roest-Crollius H."/>
            <person name="Braasch I."/>
            <person name="Postlethwait J."/>
            <person name="Bobe J."/>
            <person name="Montfort J."/>
            <person name="Bouchez O."/>
            <person name="Begum T."/>
            <person name="Mejri S."/>
            <person name="Adams A."/>
            <person name="Chen W.-J."/>
            <person name="Guiguen Y."/>
        </authorList>
    </citation>
    <scope>NUCLEOTIDE SEQUENCE</scope>
    <source>
        <tissue evidence="2">Blood</tissue>
    </source>
</reference>